<dbReference type="SMART" id="SM00954">
    <property type="entry name" value="RelA_SpoT"/>
    <property type="match status" value="1"/>
</dbReference>
<feature type="domain" description="ACT" evidence="7">
    <location>
        <begin position="643"/>
        <end position="717"/>
    </location>
</feature>
<dbReference type="InterPro" id="IPR045600">
    <property type="entry name" value="RelA/SpoT_AH_RIS"/>
</dbReference>
<comment type="similarity">
    <text evidence="6">Belongs to the relA/spoT family.</text>
</comment>
<dbReference type="GO" id="GO:0005886">
    <property type="term" value="C:plasma membrane"/>
    <property type="evidence" value="ECO:0007669"/>
    <property type="project" value="TreeGrafter"/>
</dbReference>
<evidence type="ECO:0000256" key="2">
    <source>
        <dbReference type="ARBA" id="ARBA00014315"/>
    </source>
</evidence>
<comment type="catalytic activity">
    <reaction evidence="5">
        <text>GTP + ATP = guanosine 3'-diphosphate 5'-triphosphate + AMP</text>
        <dbReference type="Rhea" id="RHEA:22088"/>
        <dbReference type="ChEBI" id="CHEBI:30616"/>
        <dbReference type="ChEBI" id="CHEBI:37565"/>
        <dbReference type="ChEBI" id="CHEBI:142410"/>
        <dbReference type="ChEBI" id="CHEBI:456215"/>
        <dbReference type="EC" id="2.7.6.5"/>
    </reaction>
</comment>
<dbReference type="InterPro" id="IPR012676">
    <property type="entry name" value="TGS-like"/>
</dbReference>
<dbReference type="Pfam" id="PF13328">
    <property type="entry name" value="HD_4"/>
    <property type="match status" value="1"/>
</dbReference>
<dbReference type="PROSITE" id="PS51880">
    <property type="entry name" value="TGS"/>
    <property type="match status" value="1"/>
</dbReference>
<dbReference type="Pfam" id="PF13291">
    <property type="entry name" value="ACT_4"/>
    <property type="match status" value="1"/>
</dbReference>
<dbReference type="SMART" id="SM00471">
    <property type="entry name" value="HDc"/>
    <property type="match status" value="1"/>
</dbReference>
<dbReference type="InterPro" id="IPR004811">
    <property type="entry name" value="RelA/Spo_fam"/>
</dbReference>
<organism evidence="10 11">
    <name type="scientific">Pontivivens nitratireducens</name>
    <dbReference type="NCBI Taxonomy" id="2758038"/>
    <lineage>
        <taxon>Bacteria</taxon>
        <taxon>Pseudomonadati</taxon>
        <taxon>Pseudomonadota</taxon>
        <taxon>Alphaproteobacteria</taxon>
        <taxon>Rhodobacterales</taxon>
        <taxon>Paracoccaceae</taxon>
        <taxon>Pontivivens</taxon>
    </lineage>
</organism>
<dbReference type="CDD" id="cd05399">
    <property type="entry name" value="NT_Rel-Spo_like"/>
    <property type="match status" value="1"/>
</dbReference>
<reference evidence="10 11" key="1">
    <citation type="submission" date="2020-03" db="EMBL/GenBank/DDBJ databases">
        <title>Complete genome sequence of Monaibacterium sp. ALG8 with diverse plasmids.</title>
        <authorList>
            <person name="Sun C."/>
        </authorList>
    </citation>
    <scope>NUCLEOTIDE SEQUENCE [LARGE SCALE GENOMIC DNA]</scope>
    <source>
        <strain evidence="10 11">ALG8</strain>
    </source>
</reference>
<dbReference type="NCBIfam" id="TIGR00691">
    <property type="entry name" value="spoT_relA"/>
    <property type="match status" value="1"/>
</dbReference>
<dbReference type="InterPro" id="IPR007685">
    <property type="entry name" value="RelA_SpoT"/>
</dbReference>
<dbReference type="SUPFAM" id="SSF55021">
    <property type="entry name" value="ACT-like"/>
    <property type="match status" value="1"/>
</dbReference>
<dbReference type="KEGG" id="mon:G8E03_13710"/>
<dbReference type="Gene3D" id="1.10.3210.10">
    <property type="entry name" value="Hypothetical protein af1432"/>
    <property type="match status" value="1"/>
</dbReference>
<name>A0A6G7VNQ1_9RHOB</name>
<evidence type="ECO:0000313" key="10">
    <source>
        <dbReference type="EMBL" id="QIK41713.1"/>
    </source>
</evidence>
<dbReference type="InterPro" id="IPR045865">
    <property type="entry name" value="ACT-like_dom_sf"/>
</dbReference>
<dbReference type="FunFam" id="1.10.3210.10:FF:000001">
    <property type="entry name" value="GTP pyrophosphokinase RelA"/>
    <property type="match status" value="1"/>
</dbReference>
<protein>
    <recommendedName>
        <fullName evidence="2">GTP pyrophosphokinase rsh</fullName>
        <ecNumber evidence="1">2.7.6.5</ecNumber>
    </recommendedName>
    <alternativeName>
        <fullName evidence="4">(p)ppGpp synthase</fullName>
    </alternativeName>
    <alternativeName>
        <fullName evidence="3">ATP:GTP 3'-pyrophosphotransferase</fullName>
    </alternativeName>
</protein>
<feature type="domain" description="HD" evidence="8">
    <location>
        <begin position="57"/>
        <end position="156"/>
    </location>
</feature>
<dbReference type="PANTHER" id="PTHR21262">
    <property type="entry name" value="GUANOSINE-3',5'-BIS DIPHOSPHATE 3'-PYROPHOSPHOHYDROLASE"/>
    <property type="match status" value="1"/>
</dbReference>
<dbReference type="Pfam" id="PF02824">
    <property type="entry name" value="TGS"/>
    <property type="match status" value="1"/>
</dbReference>
<evidence type="ECO:0000259" key="9">
    <source>
        <dbReference type="PROSITE" id="PS51880"/>
    </source>
</evidence>
<dbReference type="InterPro" id="IPR006674">
    <property type="entry name" value="HD_domain"/>
</dbReference>
<dbReference type="InterPro" id="IPR033655">
    <property type="entry name" value="TGS_RelA/SpoT"/>
</dbReference>
<dbReference type="SUPFAM" id="SSF81271">
    <property type="entry name" value="TGS-like"/>
    <property type="match status" value="1"/>
</dbReference>
<dbReference type="AlphaFoldDB" id="A0A6G7VNQ1"/>
<dbReference type="Proteomes" id="UP000500791">
    <property type="component" value="Chromosome"/>
</dbReference>
<dbReference type="Pfam" id="PF04607">
    <property type="entry name" value="RelA_SpoT"/>
    <property type="match status" value="1"/>
</dbReference>
<dbReference type="GO" id="GO:0008728">
    <property type="term" value="F:GTP diphosphokinase activity"/>
    <property type="evidence" value="ECO:0007669"/>
    <property type="project" value="UniProtKB-EC"/>
</dbReference>
<proteinExistence type="inferred from homology"/>
<dbReference type="FunFam" id="3.30.460.10:FF:000001">
    <property type="entry name" value="GTP pyrophosphokinase RelA"/>
    <property type="match status" value="1"/>
</dbReference>
<dbReference type="InterPro" id="IPR043519">
    <property type="entry name" value="NT_sf"/>
</dbReference>
<dbReference type="InterPro" id="IPR012675">
    <property type="entry name" value="Beta-grasp_dom_sf"/>
</dbReference>
<feature type="domain" description="TGS" evidence="9">
    <location>
        <begin position="397"/>
        <end position="462"/>
    </location>
</feature>
<gene>
    <name evidence="10" type="ORF">G8E03_13710</name>
</gene>
<evidence type="ECO:0000256" key="5">
    <source>
        <dbReference type="ARBA" id="ARBA00048244"/>
    </source>
</evidence>
<dbReference type="GO" id="GO:0015969">
    <property type="term" value="P:guanosine tetraphosphate metabolic process"/>
    <property type="evidence" value="ECO:0007669"/>
    <property type="project" value="InterPro"/>
</dbReference>
<dbReference type="Pfam" id="PF19296">
    <property type="entry name" value="RelA_AH_RIS"/>
    <property type="match status" value="2"/>
</dbReference>
<evidence type="ECO:0000256" key="1">
    <source>
        <dbReference type="ARBA" id="ARBA00013251"/>
    </source>
</evidence>
<comment type="function">
    <text evidence="6">In eubacteria ppGpp (guanosine 3'-diphosphate 5'-diphosphate) is a mediator of the stringent response that coordinates a variety of cellular activities in response to changes in nutritional abundance.</text>
</comment>
<evidence type="ECO:0000259" key="8">
    <source>
        <dbReference type="PROSITE" id="PS51831"/>
    </source>
</evidence>
<dbReference type="EMBL" id="CP049811">
    <property type="protein sequence ID" value="QIK41713.1"/>
    <property type="molecule type" value="Genomic_DNA"/>
</dbReference>
<dbReference type="InterPro" id="IPR002912">
    <property type="entry name" value="ACT_dom"/>
</dbReference>
<dbReference type="RefSeq" id="WP_166193022.1">
    <property type="nucleotide sequence ID" value="NZ_CP049811.1"/>
</dbReference>
<dbReference type="FunFam" id="3.10.20.30:FF:000002">
    <property type="entry name" value="GTP pyrophosphokinase (RelA/SpoT)"/>
    <property type="match status" value="1"/>
</dbReference>
<dbReference type="Gene3D" id="3.10.20.30">
    <property type="match status" value="1"/>
</dbReference>
<dbReference type="InterPro" id="IPR003607">
    <property type="entry name" value="HD/PDEase_dom"/>
</dbReference>
<dbReference type="EC" id="2.7.6.5" evidence="1"/>
<dbReference type="GO" id="GO:0015949">
    <property type="term" value="P:nucleobase-containing small molecule interconversion"/>
    <property type="evidence" value="ECO:0007669"/>
    <property type="project" value="UniProtKB-ARBA"/>
</dbReference>
<accession>A0A6G7VNQ1</accession>
<dbReference type="CDD" id="cd04876">
    <property type="entry name" value="ACT_RelA-SpoT"/>
    <property type="match status" value="1"/>
</dbReference>
<evidence type="ECO:0000259" key="7">
    <source>
        <dbReference type="PROSITE" id="PS51671"/>
    </source>
</evidence>
<sequence>MADGSTEGRSLFQPAAADLAARAREYNPNSNSALIEAAYAYAQKAHSDQRRRSGEAYFTHPLAVAEMLVNQQLDDATIVTALLHDTVEDTGSTHQEVTLLFGQEIADLVNGVTKLTKLELSSAETKQAENFHKLLMAVAKDLRVLLVKLADRLHNMRTIRHMRPAKQKQKAQETMDIYAPLAGRMGMQSMREELEDLSFRVLQPEARSSVIRRFITLKYETGEIIPKITDDIEKALAQAGIPAQVTGREKRPFSIWRKLNDKNDPEGDFYRLSDIFGFRIIVQSEEDCYRALGVVHRRWNAVPGRFKDYISQPKSNGYRSIHTTVSGRSARRVEMQIRTREMHDVNESGVAAHWTYRDGVRFENPFAADPLAWLKDLSEGLANSDNPSEFLEHAKLEMFQDQVFCFTPKGKVVKLPRGATPLDFAYAIHTNLGNSCVGAKVDNRRVPLFTRLRNGQSVTIISAPGQKPQTSWAELVVTGRAKTAIRRHAKEEEREAQIRLGQEFARVAFAKVGKKATDKALDTAAERLNIQGGSDELLRALGATDLSGDAVVASLYSELVDIGPEGRGRADGVIGLDPGQAARAALCCEPLPGERIVGITFRGQGVEVHAIDCPRLGEYEEQPERWVDLKWGVGESLGTHSARLSITMANDAGVLGRLCSLVGEHNANISDVRIVDPKPDFYVVEFRVDVRDLKHLSRIETAIKADSAVTDVLRQRNPGVRQSA</sequence>
<dbReference type="GO" id="GO:0008893">
    <property type="term" value="F:guanosine-3',5'-bis(diphosphate) 3'-diphosphatase activity"/>
    <property type="evidence" value="ECO:0007669"/>
    <property type="project" value="TreeGrafter"/>
</dbReference>
<dbReference type="CDD" id="cd01668">
    <property type="entry name" value="TGS_RSH"/>
    <property type="match status" value="1"/>
</dbReference>
<evidence type="ECO:0000256" key="4">
    <source>
        <dbReference type="ARBA" id="ARBA00032407"/>
    </source>
</evidence>
<dbReference type="PROSITE" id="PS51831">
    <property type="entry name" value="HD"/>
    <property type="match status" value="1"/>
</dbReference>
<dbReference type="PANTHER" id="PTHR21262:SF36">
    <property type="entry name" value="BIFUNCTIONAL (P)PPGPP SYNTHASE_HYDROLASE SPOT"/>
    <property type="match status" value="1"/>
</dbReference>
<dbReference type="InterPro" id="IPR004095">
    <property type="entry name" value="TGS"/>
</dbReference>
<dbReference type="SUPFAM" id="SSF81301">
    <property type="entry name" value="Nucleotidyltransferase"/>
    <property type="match status" value="1"/>
</dbReference>
<dbReference type="PROSITE" id="PS51671">
    <property type="entry name" value="ACT"/>
    <property type="match status" value="1"/>
</dbReference>
<evidence type="ECO:0000256" key="6">
    <source>
        <dbReference type="RuleBase" id="RU003847"/>
    </source>
</evidence>
<dbReference type="CDD" id="cd00077">
    <property type="entry name" value="HDc"/>
    <property type="match status" value="1"/>
</dbReference>
<dbReference type="SUPFAM" id="SSF109604">
    <property type="entry name" value="HD-domain/PDEase-like"/>
    <property type="match status" value="1"/>
</dbReference>
<evidence type="ECO:0000313" key="11">
    <source>
        <dbReference type="Proteomes" id="UP000500791"/>
    </source>
</evidence>
<evidence type="ECO:0000256" key="3">
    <source>
        <dbReference type="ARBA" id="ARBA00029754"/>
    </source>
</evidence>
<dbReference type="Gene3D" id="3.30.460.10">
    <property type="entry name" value="Beta Polymerase, domain 2"/>
    <property type="match status" value="1"/>
</dbReference>
<keyword evidence="10" id="KW-0378">Hydrolase</keyword>
<dbReference type="GO" id="GO:0042594">
    <property type="term" value="P:response to starvation"/>
    <property type="evidence" value="ECO:0007669"/>
    <property type="project" value="TreeGrafter"/>
</dbReference>
<keyword evidence="11" id="KW-1185">Reference proteome</keyword>
<dbReference type="Gene3D" id="3.30.70.260">
    <property type="match status" value="1"/>
</dbReference>